<accession>A0A1M6UK08</accession>
<dbReference type="OrthoDB" id="9879383at2"/>
<reference evidence="2" key="1">
    <citation type="submission" date="2016-11" db="EMBL/GenBank/DDBJ databases">
        <authorList>
            <person name="Varghese N."/>
            <person name="Submissions S."/>
        </authorList>
    </citation>
    <scope>NUCLEOTIDE SEQUENCE [LARGE SCALE GENOMIC DNA]</scope>
    <source>
        <strain evidence="2">DSM 18016</strain>
    </source>
</reference>
<proteinExistence type="predicted"/>
<dbReference type="AlphaFoldDB" id="A0A1M6UK08"/>
<evidence type="ECO:0000313" key="2">
    <source>
        <dbReference type="Proteomes" id="UP000184498"/>
    </source>
</evidence>
<evidence type="ECO:0000313" key="1">
    <source>
        <dbReference type="EMBL" id="SHK69506.1"/>
    </source>
</evidence>
<dbReference type="RefSeq" id="WP_073000252.1">
    <property type="nucleotide sequence ID" value="NZ_FRAM01000005.1"/>
</dbReference>
<protein>
    <submittedName>
        <fullName evidence="1">Uncharacterized protein</fullName>
    </submittedName>
</protein>
<dbReference type="STRING" id="216903.SAMN05444371_3339"/>
<keyword evidence="2" id="KW-1185">Reference proteome</keyword>
<sequence>MIRFINIGDQIDDKNRFAFYDTIVDKFCEFSGSQSWDNITDFEKDYIGDDIDRYRRLIHHNWRIVVSDYESKFRNSDAHLAHDTFLNTLK</sequence>
<dbReference type="Proteomes" id="UP000184498">
    <property type="component" value="Unassembled WGS sequence"/>
</dbReference>
<name>A0A1M6UK08_9FLAO</name>
<organism evidence="1 2">
    <name type="scientific">Epilithonimonas mollis</name>
    <dbReference type="NCBI Taxonomy" id="216903"/>
    <lineage>
        <taxon>Bacteria</taxon>
        <taxon>Pseudomonadati</taxon>
        <taxon>Bacteroidota</taxon>
        <taxon>Flavobacteriia</taxon>
        <taxon>Flavobacteriales</taxon>
        <taxon>Weeksellaceae</taxon>
        <taxon>Chryseobacterium group</taxon>
        <taxon>Epilithonimonas</taxon>
    </lineage>
</organism>
<gene>
    <name evidence="1" type="ORF">SAMN05444371_3339</name>
</gene>
<dbReference type="EMBL" id="FRAM01000005">
    <property type="protein sequence ID" value="SHK69506.1"/>
    <property type="molecule type" value="Genomic_DNA"/>
</dbReference>